<evidence type="ECO:0000256" key="1">
    <source>
        <dbReference type="SAM" id="Phobius"/>
    </source>
</evidence>
<sequence>MLLDAAVYLDVWMWLFVVVFLLLDGEEIVTMERWVRKHGEKAKPALDLRLIDFNKNVTAQFAVAVLVPAVLLLGGRIAPRRSRG</sequence>
<feature type="transmembrane region" description="Helical" evidence="1">
    <location>
        <begin position="7"/>
        <end position="23"/>
    </location>
</feature>
<keyword evidence="3" id="KW-1185">Reference proteome</keyword>
<dbReference type="RefSeq" id="WP_120112908.1">
    <property type="nucleotide sequence ID" value="NZ_QXQB01000004.1"/>
</dbReference>
<dbReference type="AlphaFoldDB" id="A0A3A6PIJ6"/>
<proteinExistence type="predicted"/>
<name>A0A3A6PIJ6_9BACL</name>
<dbReference type="Proteomes" id="UP000267798">
    <property type="component" value="Unassembled WGS sequence"/>
</dbReference>
<dbReference type="OrthoDB" id="5195477at2"/>
<feature type="transmembrane region" description="Helical" evidence="1">
    <location>
        <begin position="57"/>
        <end position="78"/>
    </location>
</feature>
<evidence type="ECO:0000313" key="3">
    <source>
        <dbReference type="Proteomes" id="UP000267798"/>
    </source>
</evidence>
<evidence type="ECO:0000313" key="2">
    <source>
        <dbReference type="EMBL" id="RJX38089.1"/>
    </source>
</evidence>
<gene>
    <name evidence="2" type="ORF">D3P09_18640</name>
</gene>
<keyword evidence="1" id="KW-0472">Membrane</keyword>
<keyword evidence="1" id="KW-1133">Transmembrane helix</keyword>
<accession>A0A3A6PIJ6</accession>
<comment type="caution">
    <text evidence="2">The sequence shown here is derived from an EMBL/GenBank/DDBJ whole genome shotgun (WGS) entry which is preliminary data.</text>
</comment>
<organism evidence="2 3">
    <name type="scientific">Paenibacillus pinisoli</name>
    <dbReference type="NCBI Taxonomy" id="1276110"/>
    <lineage>
        <taxon>Bacteria</taxon>
        <taxon>Bacillati</taxon>
        <taxon>Bacillota</taxon>
        <taxon>Bacilli</taxon>
        <taxon>Bacillales</taxon>
        <taxon>Paenibacillaceae</taxon>
        <taxon>Paenibacillus</taxon>
    </lineage>
</organism>
<dbReference type="EMBL" id="QXQB01000004">
    <property type="protein sequence ID" value="RJX38089.1"/>
    <property type="molecule type" value="Genomic_DNA"/>
</dbReference>
<protein>
    <submittedName>
        <fullName evidence="2">Uncharacterized protein</fullName>
    </submittedName>
</protein>
<keyword evidence="1" id="KW-0812">Transmembrane</keyword>
<reference evidence="2 3" key="1">
    <citation type="submission" date="2018-09" db="EMBL/GenBank/DDBJ databases">
        <title>Paenibacillus aracenensis nov. sp. isolated from a cave in southern Spain.</title>
        <authorList>
            <person name="Jurado V."/>
            <person name="Gutierrez-Patricio S."/>
            <person name="Gonzalez-Pimentel J.L."/>
            <person name="Miller A.Z."/>
            <person name="Laiz L."/>
            <person name="Saiz-Jimenez C."/>
        </authorList>
    </citation>
    <scope>NUCLEOTIDE SEQUENCE [LARGE SCALE GENOMIC DNA]</scope>
    <source>
        <strain evidence="2 3">JCM 19203</strain>
    </source>
</reference>